<comment type="caution">
    <text evidence="2">The sequence shown here is derived from an EMBL/GenBank/DDBJ whole genome shotgun (WGS) entry which is preliminary data.</text>
</comment>
<name>A0ABS9KG33_9BACT</name>
<dbReference type="Gene3D" id="2.40.70.10">
    <property type="entry name" value="Acid Proteases"/>
    <property type="match status" value="1"/>
</dbReference>
<dbReference type="Proteomes" id="UP001165366">
    <property type="component" value="Unassembled WGS sequence"/>
</dbReference>
<proteinExistence type="predicted"/>
<gene>
    <name evidence="2" type="ORF">L6773_14515</name>
</gene>
<accession>A0ABS9KG33</accession>
<evidence type="ECO:0000313" key="3">
    <source>
        <dbReference type="Proteomes" id="UP001165366"/>
    </source>
</evidence>
<dbReference type="SUPFAM" id="SSF50630">
    <property type="entry name" value="Acid proteases"/>
    <property type="match status" value="1"/>
</dbReference>
<protein>
    <submittedName>
        <fullName evidence="2">RimK/LysX family protein</fullName>
    </submittedName>
</protein>
<dbReference type="EMBL" id="JAKLWS010000021">
    <property type="protein sequence ID" value="MCG2589791.1"/>
    <property type="molecule type" value="Genomic_DNA"/>
</dbReference>
<dbReference type="Pfam" id="PF05618">
    <property type="entry name" value="Zn_protease"/>
    <property type="match status" value="1"/>
</dbReference>
<dbReference type="InterPro" id="IPR008503">
    <property type="entry name" value="Asp_endopeptidase"/>
</dbReference>
<dbReference type="InterPro" id="IPR021109">
    <property type="entry name" value="Peptidase_aspartic_dom_sf"/>
</dbReference>
<sequence>MQAKEKKIIGRIEKIDLPNLSLYKLDAKIDTGAYTSSLHCHDIEQFVKEGKNWVKFYVLDPDHPEYEETQFKCAIHKVKKVKSSNGQIEERVIIKQQSQFDKDNRTIELSLTDRSVMKYPVLIGRKFLKGQFIVDVSKKYLLK</sequence>
<dbReference type="RefSeq" id="WP_237855150.1">
    <property type="nucleotide sequence ID" value="NZ_JAKLWS010000021.1"/>
</dbReference>
<organism evidence="2 3">
    <name type="scientific">Rhodohalobacter sulfatireducens</name>
    <dbReference type="NCBI Taxonomy" id="2911366"/>
    <lineage>
        <taxon>Bacteria</taxon>
        <taxon>Pseudomonadati</taxon>
        <taxon>Balneolota</taxon>
        <taxon>Balneolia</taxon>
        <taxon>Balneolales</taxon>
        <taxon>Balneolaceae</taxon>
        <taxon>Rhodohalobacter</taxon>
    </lineage>
</organism>
<dbReference type="PANTHER" id="PTHR38037:SF2">
    <property type="entry name" value="ATP-DEPENDENT ZINC PROTEASE DOMAIN-CONTAINING PROTEIN-RELATED"/>
    <property type="match status" value="1"/>
</dbReference>
<evidence type="ECO:0000313" key="2">
    <source>
        <dbReference type="EMBL" id="MCG2589791.1"/>
    </source>
</evidence>
<reference evidence="2" key="2">
    <citation type="submission" date="2024-05" db="EMBL/GenBank/DDBJ databases">
        <title>Rhodohalobacter halophilus gen. nov., sp. nov., a moderately halophilic member of the family Balneolaceae.</title>
        <authorList>
            <person name="Xia J."/>
        </authorList>
    </citation>
    <scope>NUCLEOTIDE SEQUENCE</scope>
    <source>
        <strain evidence="2">WB101</strain>
    </source>
</reference>
<dbReference type="PANTHER" id="PTHR38037">
    <property type="entry name" value="ZN_PROTEASE DOMAIN-CONTAINING PROTEIN"/>
    <property type="match status" value="1"/>
</dbReference>
<feature type="domain" description="Retropepsin-like aspartic endopeptidase" evidence="1">
    <location>
        <begin position="8"/>
        <end position="141"/>
    </location>
</feature>
<keyword evidence="3" id="KW-1185">Reference proteome</keyword>
<evidence type="ECO:0000259" key="1">
    <source>
        <dbReference type="Pfam" id="PF05618"/>
    </source>
</evidence>
<reference evidence="2" key="1">
    <citation type="submission" date="2022-01" db="EMBL/GenBank/DDBJ databases">
        <authorList>
            <person name="Wang Y."/>
        </authorList>
    </citation>
    <scope>NUCLEOTIDE SEQUENCE</scope>
    <source>
        <strain evidence="2">WB101</strain>
    </source>
</reference>